<gene>
    <name evidence="2" type="ORF">KME32_23555</name>
</gene>
<dbReference type="NCBIfam" id="NF038131">
    <property type="entry name" value="choice_anch_K"/>
    <property type="match status" value="1"/>
</dbReference>
<accession>A0A951Q4L5</accession>
<reference evidence="2" key="2">
    <citation type="journal article" date="2022" name="Microbiol. Resour. Announc.">
        <title>Metagenome Sequencing to Explore Phylogenomics of Terrestrial Cyanobacteria.</title>
        <authorList>
            <person name="Ward R.D."/>
            <person name="Stajich J.E."/>
            <person name="Johansen J.R."/>
            <person name="Huntemann M."/>
            <person name="Clum A."/>
            <person name="Foster B."/>
            <person name="Foster B."/>
            <person name="Roux S."/>
            <person name="Palaniappan K."/>
            <person name="Varghese N."/>
            <person name="Mukherjee S."/>
            <person name="Reddy T.B.K."/>
            <person name="Daum C."/>
            <person name="Copeland A."/>
            <person name="Chen I.A."/>
            <person name="Ivanova N.N."/>
            <person name="Kyrpides N.C."/>
            <person name="Shapiro N."/>
            <person name="Eloe-Fadrosh E.A."/>
            <person name="Pietrasiak N."/>
        </authorList>
    </citation>
    <scope>NUCLEOTIDE SEQUENCE</scope>
    <source>
        <strain evidence="2">JT2-VF2</strain>
    </source>
</reference>
<dbReference type="Proteomes" id="UP000715781">
    <property type="component" value="Unassembled WGS sequence"/>
</dbReference>
<feature type="chain" id="PRO_5036979232" evidence="1">
    <location>
        <begin position="31"/>
        <end position="253"/>
    </location>
</feature>
<name>A0A951Q4L5_9NOST</name>
<evidence type="ECO:0000313" key="2">
    <source>
        <dbReference type="EMBL" id="MBW4564060.1"/>
    </source>
</evidence>
<reference evidence="2" key="1">
    <citation type="submission" date="2021-05" db="EMBL/GenBank/DDBJ databases">
        <authorList>
            <person name="Pietrasiak N."/>
            <person name="Ward R."/>
            <person name="Stajich J.E."/>
            <person name="Kurbessoian T."/>
        </authorList>
    </citation>
    <scope>NUCLEOTIDE SEQUENCE</scope>
    <source>
        <strain evidence="2">JT2-VF2</strain>
    </source>
</reference>
<dbReference type="AlphaFoldDB" id="A0A951Q4L5"/>
<evidence type="ECO:0000256" key="1">
    <source>
        <dbReference type="SAM" id="SignalP"/>
    </source>
</evidence>
<dbReference type="InterPro" id="IPR047995">
    <property type="entry name" value="Choice_anch_K"/>
</dbReference>
<evidence type="ECO:0000313" key="3">
    <source>
        <dbReference type="Proteomes" id="UP000715781"/>
    </source>
</evidence>
<dbReference type="EMBL" id="JAHHHN010000018">
    <property type="protein sequence ID" value="MBW4564060.1"/>
    <property type="molecule type" value="Genomic_DNA"/>
</dbReference>
<proteinExistence type="predicted"/>
<feature type="signal peptide" evidence="1">
    <location>
        <begin position="1"/>
        <end position="30"/>
    </location>
</feature>
<protein>
    <submittedName>
        <fullName evidence="2">Choice-of-anchor K domain-containing protein</fullName>
    </submittedName>
</protein>
<comment type="caution">
    <text evidence="2">The sequence shown here is derived from an EMBL/GenBank/DDBJ whole genome shotgun (WGS) entry which is preliminary data.</text>
</comment>
<sequence>MKLSFVFATTLSSCSIIALTAFGFCNQATAFTISGKARGEWVNPILDKQHICFTKTLPNCFITGVGTNSFSWGELPKNIPPNETNQLVFAGNFFSGDVGSWLKIGNLKYFNGINYFDTNVEYVTLNLDLTFGDTVQANKVLPVSFKLVNTLNSGTNIKDPANADSVVFDTGFAKTNFTLGNNTYQFELLGFSPLSQTSISALEGEQSNDPGDIYAKVTVSSSIDVPEAPTIAGSLLAGMYLIYRQKFLRAKIK</sequence>
<keyword evidence="1" id="KW-0732">Signal</keyword>
<organism evidence="2 3">
    <name type="scientific">Mojavia pulchra JT2-VF2</name>
    <dbReference type="NCBI Taxonomy" id="287848"/>
    <lineage>
        <taxon>Bacteria</taxon>
        <taxon>Bacillati</taxon>
        <taxon>Cyanobacteriota</taxon>
        <taxon>Cyanophyceae</taxon>
        <taxon>Nostocales</taxon>
        <taxon>Nostocaceae</taxon>
    </lineage>
</organism>